<feature type="compositionally biased region" description="Basic and acidic residues" evidence="1">
    <location>
        <begin position="1"/>
        <end position="10"/>
    </location>
</feature>
<feature type="region of interest" description="Disordered" evidence="1">
    <location>
        <begin position="1"/>
        <end position="26"/>
    </location>
</feature>
<gene>
    <name evidence="2" type="ORF">Barrevirus12_14</name>
</gene>
<proteinExistence type="predicted"/>
<sequence>MQNSQQDRELVISSSSSKELEEEINMKKRKNEYDVRKKEWKEKHETITKKCKEDCDNVFKKIKEEADDFSKKVIDQQNNFDKKVKEDRDIIQKKLTDGLNRQRLFVGLSLINKMIFDLQWQYHNPDTTQDNFIDKNDIVHHIKSLKFIVDKMTEFSNTGL</sequence>
<evidence type="ECO:0000313" key="2">
    <source>
        <dbReference type="EMBL" id="AYV77105.1"/>
    </source>
</evidence>
<evidence type="ECO:0000256" key="1">
    <source>
        <dbReference type="SAM" id="MobiDB-lite"/>
    </source>
</evidence>
<name>A0A3G4ZQE8_9VIRU</name>
<organism evidence="2">
    <name type="scientific">Barrevirus sp</name>
    <dbReference type="NCBI Taxonomy" id="2487763"/>
    <lineage>
        <taxon>Viruses</taxon>
        <taxon>Varidnaviria</taxon>
        <taxon>Bamfordvirae</taxon>
        <taxon>Nucleocytoviricota</taxon>
        <taxon>Megaviricetes</taxon>
        <taxon>Imitervirales</taxon>
        <taxon>Mimiviridae</taxon>
        <taxon>Klosneuvirinae</taxon>
    </lineage>
</organism>
<dbReference type="EMBL" id="MK072009">
    <property type="protein sequence ID" value="AYV77105.1"/>
    <property type="molecule type" value="Genomic_DNA"/>
</dbReference>
<accession>A0A3G4ZQE8</accession>
<reference evidence="2" key="1">
    <citation type="submission" date="2018-10" db="EMBL/GenBank/DDBJ databases">
        <title>Hidden diversity of soil giant viruses.</title>
        <authorList>
            <person name="Schulz F."/>
            <person name="Alteio L."/>
            <person name="Goudeau D."/>
            <person name="Ryan E.M."/>
            <person name="Malmstrom R.R."/>
            <person name="Blanchard J."/>
            <person name="Woyke T."/>
        </authorList>
    </citation>
    <scope>NUCLEOTIDE SEQUENCE</scope>
    <source>
        <strain evidence="2">BAV1</strain>
    </source>
</reference>
<protein>
    <submittedName>
        <fullName evidence="2">Uncharacterized protein</fullName>
    </submittedName>
</protein>